<dbReference type="NCBIfam" id="TIGR03936">
    <property type="entry name" value="sam_1_link_chp"/>
    <property type="match status" value="1"/>
</dbReference>
<dbReference type="Proteomes" id="UP000196365">
    <property type="component" value="Unassembled WGS sequence"/>
</dbReference>
<keyword evidence="3" id="KW-1185">Reference proteome</keyword>
<dbReference type="EMBL" id="FUWV01000001">
    <property type="protein sequence ID" value="SJZ38824.1"/>
    <property type="molecule type" value="Genomic_DNA"/>
</dbReference>
<name>A0A1T4K8R7_9FIRM</name>
<organism evidence="2 3">
    <name type="scientific">Garciella nitratireducens DSM 15102</name>
    <dbReference type="NCBI Taxonomy" id="1121911"/>
    <lineage>
        <taxon>Bacteria</taxon>
        <taxon>Bacillati</taxon>
        <taxon>Bacillota</taxon>
        <taxon>Clostridia</taxon>
        <taxon>Eubacteriales</taxon>
        <taxon>Eubacteriaceae</taxon>
        <taxon>Garciella</taxon>
    </lineage>
</organism>
<gene>
    <name evidence="2" type="ORF">SAMN02745973_00425</name>
</gene>
<dbReference type="Pfam" id="PF10105">
    <property type="entry name" value="DUF2344"/>
    <property type="match status" value="1"/>
</dbReference>
<proteinExistence type="predicted"/>
<reference evidence="2 3" key="1">
    <citation type="submission" date="2017-02" db="EMBL/GenBank/DDBJ databases">
        <authorList>
            <person name="Peterson S.W."/>
        </authorList>
    </citation>
    <scope>NUCLEOTIDE SEQUENCE [LARGE SCALE GENOMIC DNA]</scope>
    <source>
        <strain evidence="2 3">DSM 15102</strain>
    </source>
</reference>
<dbReference type="OrthoDB" id="9780488at2"/>
<evidence type="ECO:0000259" key="1">
    <source>
        <dbReference type="Pfam" id="PF10105"/>
    </source>
</evidence>
<dbReference type="AlphaFoldDB" id="A0A1T4K8R7"/>
<protein>
    <submittedName>
        <fullName evidence="2">Radical SAM-linked protein</fullName>
    </submittedName>
</protein>
<accession>A0A1T4K8R7</accession>
<feature type="domain" description="DUF2344" evidence="1">
    <location>
        <begin position="5"/>
        <end position="192"/>
    </location>
</feature>
<sequence>MVVARMKFEKGENVRYISHLDLQRTFQRALRRAEIDITYSQGFNPHPKISFAMAVPVGMTSEGEYIDVELNSFIEENQLLNKLNQSLPTGLKILDCKISIKSHPSLMSIIEKGIYRVKIKVKQPIQLEQIKKRMLDFLTQEEIYIEKRDKKGRIKEKDIRPFINEFLIEKIERQSIYFRMILAAGSHNNIKPERVIQKFSDFGDYFLEYDRLKIHRIDLLARDGDQFVSPIKLFT</sequence>
<dbReference type="InterPro" id="IPR018768">
    <property type="entry name" value="DUF2344"/>
</dbReference>
<evidence type="ECO:0000313" key="2">
    <source>
        <dbReference type="EMBL" id="SJZ38824.1"/>
    </source>
</evidence>
<dbReference type="RefSeq" id="WP_159454639.1">
    <property type="nucleotide sequence ID" value="NZ_FUWV01000001.1"/>
</dbReference>
<evidence type="ECO:0000313" key="3">
    <source>
        <dbReference type="Proteomes" id="UP000196365"/>
    </source>
</evidence>